<dbReference type="KEGG" id="pbf:CFX0092_A1697"/>
<name>A0A160T4D1_9CHLR</name>
<organism evidence="1 2">
    <name type="scientific">Candidatus Promineifilum breve</name>
    <dbReference type="NCBI Taxonomy" id="1806508"/>
    <lineage>
        <taxon>Bacteria</taxon>
        <taxon>Bacillati</taxon>
        <taxon>Chloroflexota</taxon>
        <taxon>Ardenticatenia</taxon>
        <taxon>Candidatus Promineifilales</taxon>
        <taxon>Candidatus Promineifilaceae</taxon>
        <taxon>Candidatus Promineifilum</taxon>
    </lineage>
</organism>
<dbReference type="OrthoDB" id="3696550at2"/>
<evidence type="ECO:0000313" key="2">
    <source>
        <dbReference type="Proteomes" id="UP000215027"/>
    </source>
</evidence>
<dbReference type="Proteomes" id="UP000215027">
    <property type="component" value="Chromosome I"/>
</dbReference>
<dbReference type="AlphaFoldDB" id="A0A160T4D1"/>
<accession>A0A160T4D1</accession>
<evidence type="ECO:0000313" key="1">
    <source>
        <dbReference type="EMBL" id="CUS03575.2"/>
    </source>
</evidence>
<sequence length="223" mass="25850">MTSSVENAEMKAEAHLIANFAWQHLKAATIFRDRVLILEDEHKNEPFGAFFEEIRSYVSACLMSSAASLEALINELFIAHNGELRSQLKDFDEEFWGKQGIERRQILAKYQLALKMLNVQQLDDQTSPYQETWALIELRNALVHYKPTWDPDRQRKVELIEVLFGRFPLSPFPDTGADFVSMKCMSGGCAEWAVSTTLSFMREFHNRANLDSNKMMNFWKLEM</sequence>
<keyword evidence="2" id="KW-1185">Reference proteome</keyword>
<proteinExistence type="predicted"/>
<gene>
    <name evidence="1" type="ORF">CFX0092_A1697</name>
</gene>
<evidence type="ECO:0008006" key="3">
    <source>
        <dbReference type="Google" id="ProtNLM"/>
    </source>
</evidence>
<dbReference type="EMBL" id="LN890655">
    <property type="protein sequence ID" value="CUS03575.2"/>
    <property type="molecule type" value="Genomic_DNA"/>
</dbReference>
<protein>
    <recommendedName>
        <fullName evidence="3">Apea-like HEPN domain-containing protein</fullName>
    </recommendedName>
</protein>
<reference evidence="1" key="1">
    <citation type="submission" date="2016-01" db="EMBL/GenBank/DDBJ databases">
        <authorList>
            <person name="Mcilroy J.S."/>
            <person name="Karst M S."/>
            <person name="Albertsen M."/>
        </authorList>
    </citation>
    <scope>NUCLEOTIDE SEQUENCE</scope>
    <source>
        <strain evidence="1">Cfx-K</strain>
    </source>
</reference>
<dbReference type="RefSeq" id="WP_157912996.1">
    <property type="nucleotide sequence ID" value="NZ_LN890655.1"/>
</dbReference>